<feature type="domain" description="Peptidase S74" evidence="1">
    <location>
        <begin position="112"/>
        <end position="199"/>
    </location>
</feature>
<organism evidence="2 3">
    <name type="scientific">Klebsiella pasteurii</name>
    <dbReference type="NCBI Taxonomy" id="2587529"/>
    <lineage>
        <taxon>Bacteria</taxon>
        <taxon>Pseudomonadati</taxon>
        <taxon>Pseudomonadota</taxon>
        <taxon>Gammaproteobacteria</taxon>
        <taxon>Enterobacterales</taxon>
        <taxon>Enterobacteriaceae</taxon>
        <taxon>Klebsiella/Raoultella group</taxon>
        <taxon>Klebsiella</taxon>
    </lineage>
</organism>
<evidence type="ECO:0000259" key="1">
    <source>
        <dbReference type="PROSITE" id="PS51688"/>
    </source>
</evidence>
<dbReference type="Pfam" id="PF13884">
    <property type="entry name" value="Peptidase_S74"/>
    <property type="match status" value="1"/>
</dbReference>
<evidence type="ECO:0000313" key="3">
    <source>
        <dbReference type="Proteomes" id="UP000318567"/>
    </source>
</evidence>
<dbReference type="EMBL" id="CABGGO010000029">
    <property type="protein sequence ID" value="VUS91794.1"/>
    <property type="molecule type" value="Genomic_DNA"/>
</dbReference>
<sequence>MLGVSSSNAVLLHLRALERKNFIKLSRRVSRGISIVGRKEPTLAVQLLQQMIAEEPGARERAIEFLRLFGEQVGTEHRLVLYADGFGWTDAWIFRAGGTISTGKGDVLTTGSDVRLKDAFTEPREGASRRINALGVCEFNMKGETRRRRGFIAQQAEKADELYTFLGIEQEIDGEKLRVMNVDYTAIIADLVIVVPDLI</sequence>
<accession>A0A9Q9SCQ9</accession>
<dbReference type="Proteomes" id="UP000318567">
    <property type="component" value="Unassembled WGS sequence"/>
</dbReference>
<dbReference type="InterPro" id="IPR030392">
    <property type="entry name" value="S74_ICA"/>
</dbReference>
<dbReference type="PROSITE" id="PS51688">
    <property type="entry name" value="ICA"/>
    <property type="match status" value="1"/>
</dbReference>
<gene>
    <name evidence="2" type="ORF">SB6410_04086</name>
</gene>
<reference evidence="2 3" key="1">
    <citation type="submission" date="2019-07" db="EMBL/GenBank/DDBJ databases">
        <authorList>
            <person name="Brisse S."/>
            <person name="Rodrigues C."/>
            <person name="Thorpe H."/>
        </authorList>
    </citation>
    <scope>NUCLEOTIDE SEQUENCE [LARGE SCALE GENOMIC DNA]</scope>
    <source>
        <strain evidence="2">SB6410</strain>
    </source>
</reference>
<name>A0A9Q9SCQ9_9ENTR</name>
<comment type="caution">
    <text evidence="2">The sequence shown here is derived from an EMBL/GenBank/DDBJ whole genome shotgun (WGS) entry which is preliminary data.</text>
</comment>
<protein>
    <recommendedName>
        <fullName evidence="1">Peptidase S74 domain-containing protein</fullName>
    </recommendedName>
</protein>
<dbReference type="AlphaFoldDB" id="A0A9Q9SCQ9"/>
<evidence type="ECO:0000313" key="2">
    <source>
        <dbReference type="EMBL" id="VUS91794.1"/>
    </source>
</evidence>
<proteinExistence type="predicted"/>